<dbReference type="Gene3D" id="3.10.20.310">
    <property type="entry name" value="membrane protein fhac"/>
    <property type="match status" value="2"/>
</dbReference>
<keyword evidence="5" id="KW-0472">Membrane</keyword>
<evidence type="ECO:0000256" key="3">
    <source>
        <dbReference type="ARBA" id="ARBA00022692"/>
    </source>
</evidence>
<evidence type="ECO:0000256" key="4">
    <source>
        <dbReference type="ARBA" id="ARBA00022729"/>
    </source>
</evidence>
<keyword evidence="2" id="KW-1134">Transmembrane beta strand</keyword>
<evidence type="ECO:0000259" key="8">
    <source>
        <dbReference type="PROSITE" id="PS51779"/>
    </source>
</evidence>
<comment type="caution">
    <text evidence="9">The sequence shown here is derived from an EMBL/GenBank/DDBJ whole genome shotgun (WGS) entry which is preliminary data.</text>
</comment>
<feature type="domain" description="POTRA" evidence="8">
    <location>
        <begin position="207"/>
        <end position="281"/>
    </location>
</feature>
<protein>
    <submittedName>
        <fullName evidence="9">Autotransporter assembly complex family protein</fullName>
    </submittedName>
</protein>
<gene>
    <name evidence="9" type="ORF">RY831_28915</name>
</gene>
<evidence type="ECO:0000256" key="7">
    <source>
        <dbReference type="SAM" id="SignalP"/>
    </source>
</evidence>
<dbReference type="Pfam" id="PF01103">
    <property type="entry name" value="Omp85"/>
    <property type="match status" value="1"/>
</dbReference>
<feature type="signal peptide" evidence="7">
    <location>
        <begin position="1"/>
        <end position="33"/>
    </location>
</feature>
<dbReference type="PANTHER" id="PTHR12815">
    <property type="entry name" value="SORTING AND ASSEMBLY MACHINERY SAMM50 PROTEIN FAMILY MEMBER"/>
    <property type="match status" value="1"/>
</dbReference>
<evidence type="ECO:0000256" key="2">
    <source>
        <dbReference type="ARBA" id="ARBA00022452"/>
    </source>
</evidence>
<evidence type="ECO:0000313" key="10">
    <source>
        <dbReference type="Proteomes" id="UP001352263"/>
    </source>
</evidence>
<evidence type="ECO:0000256" key="5">
    <source>
        <dbReference type="ARBA" id="ARBA00023136"/>
    </source>
</evidence>
<dbReference type="InterPro" id="IPR034746">
    <property type="entry name" value="POTRA"/>
</dbReference>
<name>A0ABU6JHN8_9BURK</name>
<feature type="chain" id="PRO_5045254534" evidence="7">
    <location>
        <begin position="34"/>
        <end position="599"/>
    </location>
</feature>
<sequence>MSNLPTWQSTAFMIAKPAILAACAACIALPAAAAPTYRVELEAPRPLEGLLREFLELFRFRERDDINEAQLNFMVATTPDQVERLAATEGYFSPVTRVSVKDDGGTQVVHVSVDPGPRTTVSDLNIDVTGAAPERSPEQVDALRNAWPLRPSDPFRQEEWADAKQAGLQILQQDRYAAARITRSEARIIADKQQAELDISYDSGPVFTLGNTEVEGNERYPESIIRNVNPLQPGEEYRTERLLEFQRQILRTPYFSNAVVNIDNDPARANLAPVRVRVTEFPTQQIRGGVGYTTDTGAHLDGLYSHYNLFGRAWVLNAQARIEQRRQLGSLELALPPRPGAWVDSALASAERTTLEGVDLRTRRVGVRRSRNTDKRDTAYSIDYYRDQLRQIDGAPVPADVVVQPGNHQALVAGIGKTRRDVDNALNPRKGRIVSWQAGAAVKGLLTDQTFIRLYARGREFIPIGKRDLVILRAEVGAVITKGGNAAIPASLLFRAGGTESVRGYGYQSIGNVRNGTVYPTRYVATGGVEYVHWLSEQWGGAVFYDVGMASDRWSDRSFFHGVGIGARWRSPVGRVNVDLAYGIQENRLRPHLSLGVAF</sequence>
<organism evidence="9 10">
    <name type="scientific">Noviherbaspirillum album</name>
    <dbReference type="NCBI Taxonomy" id="3080276"/>
    <lineage>
        <taxon>Bacteria</taxon>
        <taxon>Pseudomonadati</taxon>
        <taxon>Pseudomonadota</taxon>
        <taxon>Betaproteobacteria</taxon>
        <taxon>Burkholderiales</taxon>
        <taxon>Oxalobacteraceae</taxon>
        <taxon>Noviherbaspirillum</taxon>
    </lineage>
</organism>
<dbReference type="Gene3D" id="2.40.160.50">
    <property type="entry name" value="membrane protein fhac: a member of the omp85/tpsb transporter family"/>
    <property type="match status" value="1"/>
</dbReference>
<keyword evidence="4 7" id="KW-0732">Signal</keyword>
<dbReference type="InterPro" id="IPR010827">
    <property type="entry name" value="BamA/TamA_POTRA"/>
</dbReference>
<comment type="subcellular location">
    <subcellularLocation>
        <location evidence="1">Membrane</location>
    </subcellularLocation>
</comment>
<dbReference type="InterPro" id="IPR000184">
    <property type="entry name" value="Bac_surfAg_D15"/>
</dbReference>
<proteinExistence type="predicted"/>
<keyword evidence="10" id="KW-1185">Reference proteome</keyword>
<evidence type="ECO:0000313" key="9">
    <source>
        <dbReference type="EMBL" id="MEC4723185.1"/>
    </source>
</evidence>
<keyword evidence="6" id="KW-0998">Cell outer membrane</keyword>
<dbReference type="Pfam" id="PF07244">
    <property type="entry name" value="POTRA"/>
    <property type="match status" value="1"/>
</dbReference>
<keyword evidence="3" id="KW-0812">Transmembrane</keyword>
<accession>A0ABU6JHN8</accession>
<dbReference type="RefSeq" id="WP_326509806.1">
    <property type="nucleotide sequence ID" value="NZ_JAWIIV010000045.1"/>
</dbReference>
<evidence type="ECO:0000256" key="6">
    <source>
        <dbReference type="ARBA" id="ARBA00023237"/>
    </source>
</evidence>
<evidence type="ECO:0000256" key="1">
    <source>
        <dbReference type="ARBA" id="ARBA00004370"/>
    </source>
</evidence>
<reference evidence="9 10" key="1">
    <citation type="submission" date="2023-10" db="EMBL/GenBank/DDBJ databases">
        <title>Noviherbaspirillum sp. CPCC 100848 genome assembly.</title>
        <authorList>
            <person name="Li X.Y."/>
            <person name="Fang X.M."/>
        </authorList>
    </citation>
    <scope>NUCLEOTIDE SEQUENCE [LARGE SCALE GENOMIC DNA]</scope>
    <source>
        <strain evidence="9 10">CPCC 100848</strain>
    </source>
</reference>
<dbReference type="PANTHER" id="PTHR12815:SF47">
    <property type="entry name" value="TRANSLOCATION AND ASSEMBLY MODULE SUBUNIT TAMA"/>
    <property type="match status" value="1"/>
</dbReference>
<dbReference type="Proteomes" id="UP001352263">
    <property type="component" value="Unassembled WGS sequence"/>
</dbReference>
<dbReference type="InterPro" id="IPR039910">
    <property type="entry name" value="D15-like"/>
</dbReference>
<dbReference type="PROSITE" id="PS51779">
    <property type="entry name" value="POTRA"/>
    <property type="match status" value="1"/>
</dbReference>
<dbReference type="EMBL" id="JAWIIV010000045">
    <property type="protein sequence ID" value="MEC4723185.1"/>
    <property type="molecule type" value="Genomic_DNA"/>
</dbReference>